<feature type="compositionally biased region" description="Basic and acidic residues" evidence="7">
    <location>
        <begin position="69"/>
        <end position="104"/>
    </location>
</feature>
<sequence>MSVEITPPYTEDQLAGDNVSKKDLVTFLQSSASIEFQTEHKLKGAVKNVAKTRTKEQLIADYKELFDTKNFKQPGEDEKEEERKKKATESLTEKTKKLDLKDEPQTPPKYTKYVLKKGNKINYPRPGDTVLCYYVGKMPDGTVFDTNSEMRAGQKKKKQQPLKFKVGTGQVIRGWDEGIQKMSLGETAELRIEAEWAYGRKGLEGKIPPNSALVFEVELVGIE</sequence>
<reference evidence="9" key="1">
    <citation type="journal article" date="2023" name="Mol. Biol. Evol.">
        <title>Third-Generation Sequencing Reveals the Adaptive Role of the Epigenome in Three Deep-Sea Polychaetes.</title>
        <authorList>
            <person name="Perez M."/>
            <person name="Aroh O."/>
            <person name="Sun Y."/>
            <person name="Lan Y."/>
            <person name="Juniper S.K."/>
            <person name="Young C.R."/>
            <person name="Angers B."/>
            <person name="Qian P.Y."/>
        </authorList>
    </citation>
    <scope>NUCLEOTIDE SEQUENCE</scope>
    <source>
        <strain evidence="9">R07B-5</strain>
    </source>
</reference>
<evidence type="ECO:0000256" key="1">
    <source>
        <dbReference type="ARBA" id="ARBA00000971"/>
    </source>
</evidence>
<keyword evidence="4 6" id="KW-0697">Rotamase</keyword>
<accession>A0AAD9P276</accession>
<dbReference type="PANTHER" id="PTHR46493">
    <property type="entry name" value="PEPTIDYL-PROLYL CIS-TRANS ISOMERASE FKBP3"/>
    <property type="match status" value="1"/>
</dbReference>
<dbReference type="PANTHER" id="PTHR46493:SF1">
    <property type="entry name" value="PEPTIDYL-PROLYL CIS-TRANS ISOMERASE FKBP3"/>
    <property type="match status" value="1"/>
</dbReference>
<dbReference type="Gene3D" id="3.10.50.40">
    <property type="match status" value="1"/>
</dbReference>
<dbReference type="PROSITE" id="PS50059">
    <property type="entry name" value="FKBP_PPIASE"/>
    <property type="match status" value="1"/>
</dbReference>
<evidence type="ECO:0000256" key="4">
    <source>
        <dbReference type="ARBA" id="ARBA00023110"/>
    </source>
</evidence>
<evidence type="ECO:0000259" key="8">
    <source>
        <dbReference type="PROSITE" id="PS50059"/>
    </source>
</evidence>
<keyword evidence="5 6" id="KW-0413">Isomerase</keyword>
<dbReference type="InterPro" id="IPR041200">
    <property type="entry name" value="FKBP3_BTHB"/>
</dbReference>
<evidence type="ECO:0000256" key="5">
    <source>
        <dbReference type="ARBA" id="ARBA00023235"/>
    </source>
</evidence>
<evidence type="ECO:0000256" key="6">
    <source>
        <dbReference type="PROSITE-ProRule" id="PRU00277"/>
    </source>
</evidence>
<dbReference type="FunFam" id="3.10.50.40:FF:000006">
    <property type="entry name" value="Peptidyl-prolyl cis-trans isomerase"/>
    <property type="match status" value="1"/>
</dbReference>
<evidence type="ECO:0000256" key="7">
    <source>
        <dbReference type="SAM" id="MobiDB-lite"/>
    </source>
</evidence>
<dbReference type="InterPro" id="IPR043368">
    <property type="entry name" value="FKBP3"/>
</dbReference>
<dbReference type="SUPFAM" id="SSF54534">
    <property type="entry name" value="FKBP-like"/>
    <property type="match status" value="1"/>
</dbReference>
<gene>
    <name evidence="9" type="ORF">NP493_192g03070</name>
</gene>
<comment type="catalytic activity">
    <reaction evidence="1 6">
        <text>[protein]-peptidylproline (omega=180) = [protein]-peptidylproline (omega=0)</text>
        <dbReference type="Rhea" id="RHEA:16237"/>
        <dbReference type="Rhea" id="RHEA-COMP:10747"/>
        <dbReference type="Rhea" id="RHEA-COMP:10748"/>
        <dbReference type="ChEBI" id="CHEBI:83833"/>
        <dbReference type="ChEBI" id="CHEBI:83834"/>
        <dbReference type="EC" id="5.2.1.8"/>
    </reaction>
</comment>
<dbReference type="EMBL" id="JAODUO010000193">
    <property type="protein sequence ID" value="KAK2186671.1"/>
    <property type="molecule type" value="Genomic_DNA"/>
</dbReference>
<dbReference type="EC" id="5.2.1.8" evidence="2 6"/>
<keyword evidence="3" id="KW-0597">Phosphoprotein</keyword>
<dbReference type="CDD" id="cd21063">
    <property type="entry name" value="BTHB_FKBP25"/>
    <property type="match status" value="1"/>
</dbReference>
<evidence type="ECO:0000313" key="9">
    <source>
        <dbReference type="EMBL" id="KAK2186671.1"/>
    </source>
</evidence>
<feature type="domain" description="PPIase FKBP-type" evidence="8">
    <location>
        <begin position="127"/>
        <end position="223"/>
    </location>
</feature>
<dbReference type="Gene3D" id="1.10.720.80">
    <property type="match status" value="1"/>
</dbReference>
<name>A0AAD9P276_RIDPI</name>
<dbReference type="Proteomes" id="UP001209878">
    <property type="component" value="Unassembled WGS sequence"/>
</dbReference>
<keyword evidence="10" id="KW-1185">Reference proteome</keyword>
<evidence type="ECO:0000256" key="2">
    <source>
        <dbReference type="ARBA" id="ARBA00013194"/>
    </source>
</evidence>
<dbReference type="AlphaFoldDB" id="A0AAD9P276"/>
<protein>
    <recommendedName>
        <fullName evidence="2 6">peptidylprolyl isomerase</fullName>
        <ecNumber evidence="2 6">5.2.1.8</ecNumber>
    </recommendedName>
</protein>
<comment type="caution">
    <text evidence="9">The sequence shown here is derived from an EMBL/GenBank/DDBJ whole genome shotgun (WGS) entry which is preliminary data.</text>
</comment>
<dbReference type="GO" id="GO:0003755">
    <property type="term" value="F:peptidyl-prolyl cis-trans isomerase activity"/>
    <property type="evidence" value="ECO:0007669"/>
    <property type="project" value="UniProtKB-KW"/>
</dbReference>
<feature type="region of interest" description="Disordered" evidence="7">
    <location>
        <begin position="69"/>
        <end position="105"/>
    </location>
</feature>
<proteinExistence type="predicted"/>
<organism evidence="9 10">
    <name type="scientific">Ridgeia piscesae</name>
    <name type="common">Tubeworm</name>
    <dbReference type="NCBI Taxonomy" id="27915"/>
    <lineage>
        <taxon>Eukaryota</taxon>
        <taxon>Metazoa</taxon>
        <taxon>Spiralia</taxon>
        <taxon>Lophotrochozoa</taxon>
        <taxon>Annelida</taxon>
        <taxon>Polychaeta</taxon>
        <taxon>Sedentaria</taxon>
        <taxon>Canalipalpata</taxon>
        <taxon>Sabellida</taxon>
        <taxon>Siboglinidae</taxon>
        <taxon>Ridgeia</taxon>
    </lineage>
</organism>
<dbReference type="InterPro" id="IPR001179">
    <property type="entry name" value="PPIase_FKBP_dom"/>
</dbReference>
<evidence type="ECO:0000256" key="3">
    <source>
        <dbReference type="ARBA" id="ARBA00022553"/>
    </source>
</evidence>
<dbReference type="InterPro" id="IPR046357">
    <property type="entry name" value="PPIase_dom_sf"/>
</dbReference>
<dbReference type="Pfam" id="PF00254">
    <property type="entry name" value="FKBP_C"/>
    <property type="match status" value="1"/>
</dbReference>
<dbReference type="Pfam" id="PF18410">
    <property type="entry name" value="BTHB"/>
    <property type="match status" value="1"/>
</dbReference>
<evidence type="ECO:0000313" key="10">
    <source>
        <dbReference type="Proteomes" id="UP001209878"/>
    </source>
</evidence>